<dbReference type="InterPro" id="IPR002885">
    <property type="entry name" value="PPR_rpt"/>
</dbReference>
<dbReference type="RefSeq" id="XP_028883764.1">
    <property type="nucleotide sequence ID" value="XM_029024941.1"/>
</dbReference>
<gene>
    <name evidence="3" type="ORF">TM35_000112320</name>
</gene>
<dbReference type="GeneID" id="39984721"/>
<keyword evidence="1" id="KW-0677">Repeat</keyword>
<dbReference type="InterPro" id="IPR011990">
    <property type="entry name" value="TPR-like_helical_dom_sf"/>
</dbReference>
<sequence>MQKRVAYAELLNSKLRSDKLLARRDATRVAKLKAFLNQHQHASQWSQCIAALNDAAQHNITPSSEMLSDAIQRCGKRGMLNVARRIYTDFHREINKPRSMQVHLSYMAACADCGDFKEAHNQFLRLRQRDTVLLQKNASHTPIVNDEFTSEYLRAALVASTNFYNESHSKDPTVVEKTEKNLNDNSGDTNDNNLPWQVALREFISLRKGNEGFRKHVELTPVLVERVARLWEVGGEWEKCLHFLHSCAQQNILIPPEAYDAAIRLCYRHGQHVEVVGQMREMIATRSPPDERSVRLAVNSCEEVSAMERHALVPNPSTWALAVTLFDAMQNNGLTMYQQSYESPLRSCVMAGKWEDAMRILKIMKKDNRPISSQVYRLVLASRIEASSSFDEAQRFAQLPVMQNGGAVVYMSLLRCCMKLRDWKHFDRLNKEMRDREYPETFDKMRLLIEAAYLRGQWHSALMRFARFDNIANHEYKRVVEDKLVRLYQEDFDVPDSILDMVLESYEHMKDHKDPMVHVAYRAALKRKAKGKAQLSFSSLNEAATPPPPEWMFSHTERENQTSPKFF</sequence>
<evidence type="ECO:0000256" key="1">
    <source>
        <dbReference type="ARBA" id="ARBA00022737"/>
    </source>
</evidence>
<dbReference type="VEuPathDB" id="TriTrypDB:TM35_000112320"/>
<organism evidence="3 4">
    <name type="scientific">Trypanosoma theileri</name>
    <dbReference type="NCBI Taxonomy" id="67003"/>
    <lineage>
        <taxon>Eukaryota</taxon>
        <taxon>Discoba</taxon>
        <taxon>Euglenozoa</taxon>
        <taxon>Kinetoplastea</taxon>
        <taxon>Metakinetoplastina</taxon>
        <taxon>Trypanosomatida</taxon>
        <taxon>Trypanosomatidae</taxon>
        <taxon>Trypanosoma</taxon>
    </lineage>
</organism>
<dbReference type="Proteomes" id="UP000192257">
    <property type="component" value="Unassembled WGS sequence"/>
</dbReference>
<dbReference type="STRING" id="67003.A0A1X0NYR6"/>
<evidence type="ECO:0000256" key="2">
    <source>
        <dbReference type="SAM" id="MobiDB-lite"/>
    </source>
</evidence>
<dbReference type="EMBL" id="NBCO01000011">
    <property type="protein sequence ID" value="ORC89698.1"/>
    <property type="molecule type" value="Genomic_DNA"/>
</dbReference>
<comment type="caution">
    <text evidence="3">The sequence shown here is derived from an EMBL/GenBank/DDBJ whole genome shotgun (WGS) entry which is preliminary data.</text>
</comment>
<dbReference type="PANTHER" id="PTHR47447:SF17">
    <property type="entry name" value="OS12G0638900 PROTEIN"/>
    <property type="match status" value="1"/>
</dbReference>
<protein>
    <recommendedName>
        <fullName evidence="5">Pentacotripeptide-repeat region of PRORP domain-containing protein</fullName>
    </recommendedName>
</protein>
<accession>A0A1X0NYR6</accession>
<dbReference type="PANTHER" id="PTHR47447">
    <property type="entry name" value="OS03G0856100 PROTEIN"/>
    <property type="match status" value="1"/>
</dbReference>
<name>A0A1X0NYR6_9TRYP</name>
<proteinExistence type="predicted"/>
<evidence type="ECO:0000313" key="3">
    <source>
        <dbReference type="EMBL" id="ORC89698.1"/>
    </source>
</evidence>
<feature type="region of interest" description="Disordered" evidence="2">
    <location>
        <begin position="538"/>
        <end position="567"/>
    </location>
</feature>
<dbReference type="Gene3D" id="1.25.40.10">
    <property type="entry name" value="Tetratricopeptide repeat domain"/>
    <property type="match status" value="2"/>
</dbReference>
<evidence type="ECO:0000313" key="4">
    <source>
        <dbReference type="Proteomes" id="UP000192257"/>
    </source>
</evidence>
<keyword evidence="4" id="KW-1185">Reference proteome</keyword>
<dbReference type="AlphaFoldDB" id="A0A1X0NYR6"/>
<reference evidence="3 4" key="1">
    <citation type="submission" date="2017-03" db="EMBL/GenBank/DDBJ databases">
        <title>An alternative strategy for trypanosome survival in the mammalian bloodstream revealed through genome and transcriptome analysis of the ubiquitous bovine parasite Trypanosoma (Megatrypanum) theileri.</title>
        <authorList>
            <person name="Kelly S."/>
            <person name="Ivens A."/>
            <person name="Mott A."/>
            <person name="O'Neill E."/>
            <person name="Emms D."/>
            <person name="Macleod O."/>
            <person name="Voorheis P."/>
            <person name="Matthews J."/>
            <person name="Matthews K."/>
            <person name="Carrington M."/>
        </authorList>
    </citation>
    <scope>NUCLEOTIDE SEQUENCE [LARGE SCALE GENOMIC DNA]</scope>
    <source>
        <strain evidence="3">Edinburgh</strain>
    </source>
</reference>
<dbReference type="Pfam" id="PF01535">
    <property type="entry name" value="PPR"/>
    <property type="match status" value="1"/>
</dbReference>
<evidence type="ECO:0008006" key="5">
    <source>
        <dbReference type="Google" id="ProtNLM"/>
    </source>
</evidence>
<dbReference type="OrthoDB" id="185373at2759"/>